<feature type="compositionally biased region" description="Acidic residues" evidence="5">
    <location>
        <begin position="1190"/>
        <end position="1206"/>
    </location>
</feature>
<evidence type="ECO:0000313" key="7">
    <source>
        <dbReference type="EMBL" id="GMM52459.1"/>
    </source>
</evidence>
<dbReference type="InterPro" id="IPR003107">
    <property type="entry name" value="HAT"/>
</dbReference>
<dbReference type="PROSITE" id="PS50126">
    <property type="entry name" value="S1"/>
    <property type="match status" value="8"/>
</dbReference>
<dbReference type="GO" id="GO:0003723">
    <property type="term" value="F:RNA binding"/>
    <property type="evidence" value="ECO:0007669"/>
    <property type="project" value="TreeGrafter"/>
</dbReference>
<dbReference type="InterPro" id="IPR012340">
    <property type="entry name" value="NA-bd_OB-fold"/>
</dbReference>
<feature type="compositionally biased region" description="Basic and acidic residues" evidence="5">
    <location>
        <begin position="1534"/>
        <end position="1546"/>
    </location>
</feature>
<dbReference type="InterPro" id="IPR003029">
    <property type="entry name" value="S1_domain"/>
</dbReference>
<evidence type="ECO:0000313" key="8">
    <source>
        <dbReference type="Proteomes" id="UP001362899"/>
    </source>
</evidence>
<dbReference type="InterPro" id="IPR011990">
    <property type="entry name" value="TPR-like_helical_dom_sf"/>
</dbReference>
<dbReference type="PANTHER" id="PTHR23270:SF10">
    <property type="entry name" value="PROTEIN RRP5 HOMOLOG"/>
    <property type="match status" value="1"/>
</dbReference>
<feature type="domain" description="S1 motif" evidence="6">
    <location>
        <begin position="517"/>
        <end position="585"/>
    </location>
</feature>
<dbReference type="PANTHER" id="PTHR23270">
    <property type="entry name" value="PROGRAMMED CELL DEATH PROTEIN 11 PRE-RRNA PROCESSING PROTEIN RRP5"/>
    <property type="match status" value="1"/>
</dbReference>
<feature type="domain" description="S1 motif" evidence="6">
    <location>
        <begin position="835"/>
        <end position="908"/>
    </location>
</feature>
<feature type="region of interest" description="Disordered" evidence="5">
    <location>
        <begin position="1"/>
        <end position="38"/>
    </location>
</feature>
<keyword evidence="8" id="KW-1185">Reference proteome</keyword>
<dbReference type="FunFam" id="2.40.50.140:FF:000155">
    <property type="entry name" value="rRNA biogenesis protein RRP5"/>
    <property type="match status" value="1"/>
</dbReference>
<feature type="domain" description="S1 motif" evidence="6">
    <location>
        <begin position="981"/>
        <end position="1054"/>
    </location>
</feature>
<dbReference type="GO" id="GO:0006364">
    <property type="term" value="P:rRNA processing"/>
    <property type="evidence" value="ECO:0007669"/>
    <property type="project" value="UniProtKB-KW"/>
</dbReference>
<dbReference type="SMART" id="SM00316">
    <property type="entry name" value="S1"/>
    <property type="match status" value="8"/>
</dbReference>
<feature type="compositionally biased region" description="Acidic residues" evidence="5">
    <location>
        <begin position="1162"/>
        <end position="1176"/>
    </location>
</feature>
<evidence type="ECO:0000256" key="2">
    <source>
        <dbReference type="ARBA" id="ARBA00022552"/>
    </source>
</evidence>
<organism evidence="7 8">
    <name type="scientific">Starmerella bacillaris</name>
    <name type="common">Yeast</name>
    <name type="synonym">Candida zemplinina</name>
    <dbReference type="NCBI Taxonomy" id="1247836"/>
    <lineage>
        <taxon>Eukaryota</taxon>
        <taxon>Fungi</taxon>
        <taxon>Dikarya</taxon>
        <taxon>Ascomycota</taxon>
        <taxon>Saccharomycotina</taxon>
        <taxon>Dipodascomycetes</taxon>
        <taxon>Dipodascales</taxon>
        <taxon>Trichomonascaceae</taxon>
        <taxon>Starmerella</taxon>
    </lineage>
</organism>
<dbReference type="SMART" id="SM00386">
    <property type="entry name" value="HAT"/>
    <property type="match status" value="4"/>
</dbReference>
<keyword evidence="3" id="KW-0677">Repeat</keyword>
<evidence type="ECO:0000256" key="1">
    <source>
        <dbReference type="ARBA" id="ARBA00004604"/>
    </source>
</evidence>
<feature type="domain" description="S1 motif" evidence="6">
    <location>
        <begin position="334"/>
        <end position="411"/>
    </location>
</feature>
<dbReference type="SUPFAM" id="SSF48452">
    <property type="entry name" value="TPR-like"/>
    <property type="match status" value="2"/>
</dbReference>
<feature type="domain" description="S1 motif" evidence="6">
    <location>
        <begin position="92"/>
        <end position="160"/>
    </location>
</feature>
<gene>
    <name evidence="7" type="ORF">DASB73_034220</name>
</gene>
<feature type="domain" description="S1 motif" evidence="6">
    <location>
        <begin position="671"/>
        <end position="735"/>
    </location>
</feature>
<dbReference type="InterPro" id="IPR055430">
    <property type="entry name" value="HAT_Syf1_CNRKL1_C"/>
</dbReference>
<dbReference type="Gene3D" id="1.25.40.10">
    <property type="entry name" value="Tetratricopeptide repeat domain"/>
    <property type="match status" value="2"/>
</dbReference>
<feature type="compositionally biased region" description="Acidic residues" evidence="5">
    <location>
        <begin position="1139"/>
        <end position="1154"/>
    </location>
</feature>
<protein>
    <submittedName>
        <fullName evidence="7">Rrp5 protein</fullName>
    </submittedName>
</protein>
<feature type="region of interest" description="Disordered" evidence="5">
    <location>
        <begin position="1139"/>
        <end position="1276"/>
    </location>
</feature>
<dbReference type="Pfam" id="PF23231">
    <property type="entry name" value="HAT_Syf1_CNRKL1_C"/>
    <property type="match status" value="1"/>
</dbReference>
<feature type="compositionally biased region" description="Acidic residues" evidence="5">
    <location>
        <begin position="1241"/>
        <end position="1252"/>
    </location>
</feature>
<dbReference type="SUPFAM" id="SSF50249">
    <property type="entry name" value="Nucleic acid-binding proteins"/>
    <property type="match status" value="5"/>
</dbReference>
<feature type="compositionally biased region" description="Polar residues" evidence="5">
    <location>
        <begin position="1213"/>
        <end position="1222"/>
    </location>
</feature>
<sequence length="1573" mass="174297">MSDRVNRKRAASESLLQDETAATRIDEPFPRGGGSSVAPVEIKRAATEATHDVFQSMNSAKKARKTKKKSPVTVVPINKRIEPLVFSKIKTGTLVLGQISSLSHANSELVVDLPNNLTGFCKVDDITIYQSKSIGKFLRFIVTDLGNEDGKKKRINMSLDPNLVNQCVPQSEVIAGSCVQGIVSSVEDKGYIMDLGTELGTGFMAMGKKELSEASEGQCIMMFIKGDPNQRIKNLTTDPSAGVITVINQPALVPGTLVNSAPLEKETKFGNLFSLLGQYSASSDSIHSQGTESAVRVLFSYPPLQLNGERQLGVSNLSNIVNLEGPKSSKIKVGEVVNTEITKVCDSLGTFVSIMGAGTAAATVGFAHISQIGKTDKVDLLNDAEYAVGTIHPARVMSFNEIDNIFYVSLNPDVITQQYLSINDVRIGDVVKHATIDRIMSRGDILVKLNGPVIGIASEMQLNDAAIKNPELRYKPGQKVSARVLNVNTEKQKVYITLKKSIVEDKEPILDSYTQDESWHVGTVTKFIDSGAIILFFNHVQGLLPASEMSEVGVHPKDLLRVGETVRCRILSADASVDRLILSLRPESQLENLVGSVKSAVVISKTKQEIHVQIQETGSDKILGEAVLVGKPKLNVNDTVEVKILNGRLVSTDENIIRSKLPSSANDLQVGDQVYGFVSGSHPQAGLFIQFQQNFSGLVPANLLSKLKPPAVGSVIEVVVDSIDFAKNRAFFSLPAATPKVSCTINSVKQTQLNITTSDGHQGRIDSSMLFNSIDEIEDPKNPLSQFKTNDVLDNLTVFGRHDAKNHRFLPLSHKSGSNAVYEVGKYKPKQLKVGSRVLAFVNNYSADKLSLWVTISPQQKAQLSLVDLSPKIEILEDPQEYYPIGSAIQIKILKLGNKISATALEEDSNLCVVTEVDPFKLTVRLPYHKTSIVECTDTGDVFSKLKDTFSIGDVLPFHMDNNRVSLKKDGYNTVKDFSPGAVVYGFVRNIASSGIFISLAHKVVARVQIKEISDKYLKDWQKFVHVGDVIQGKILSNDGRIEMTMKRSSITGKSTQNIDDIEVGSIHKGLVRSVAAFGVFVDFQNVTGLAHKSEISDHIIADLTKVFKPGDRVRIKVLDKTIEDGRISLGMKAKYFDDVEDDDDDDDEYDDQGENISDVSDAADDDEELPDEDSSSESIEIQNIPSDSDSLDEDEEESDSSDDEETEKRRSIYNNDTTSGLSAGFDWSGEVPTLQKNDDSDNDDDSDSDSENEGRKRKRRTRKEEFVKDETASLQNKLPQSAKDFERLLVSSPNSSMLWMNYMAFELQLGEIEGSRNIARRALKTIKQSKEEERLNIWIALLNLEARFGTKESLDAIFRESQQYMDATTMHLRMATILAEAGRTADALKMYQRAQKRFGGENMEVWLTAMRYLFSSVGNNKTLAREMGERAVQRLPERMHKDFTKQFALLEFELGDAERGRTLFEALISVAPKRVDIWNVYLDQEIKLEEADNYARLFERVIQQKISMKQAKFFFKKWISVAADQEYVTNKARDYVSSREKRNGNDDESDSEGEDEEDSDASENSDEDEMSD</sequence>
<dbReference type="Pfam" id="PF00575">
    <property type="entry name" value="S1"/>
    <property type="match status" value="2"/>
</dbReference>
<dbReference type="FunFam" id="2.40.50.140:FF:000103">
    <property type="entry name" value="protein RRP5 homolog"/>
    <property type="match status" value="2"/>
</dbReference>
<keyword evidence="2" id="KW-0698">rRNA processing</keyword>
<dbReference type="Proteomes" id="UP001362899">
    <property type="component" value="Unassembled WGS sequence"/>
</dbReference>
<proteinExistence type="predicted"/>
<dbReference type="Gene3D" id="2.40.50.140">
    <property type="entry name" value="Nucleic acid-binding proteins"/>
    <property type="match status" value="6"/>
</dbReference>
<dbReference type="EMBL" id="BTGC01000008">
    <property type="protein sequence ID" value="GMM52459.1"/>
    <property type="molecule type" value="Genomic_DNA"/>
</dbReference>
<keyword evidence="4" id="KW-0539">Nucleus</keyword>
<dbReference type="InterPro" id="IPR045209">
    <property type="entry name" value="Rrp5"/>
</dbReference>
<evidence type="ECO:0000256" key="4">
    <source>
        <dbReference type="ARBA" id="ARBA00023242"/>
    </source>
</evidence>
<accession>A0AAV5RPK3</accession>
<feature type="compositionally biased region" description="Basic and acidic residues" evidence="5">
    <location>
        <begin position="1263"/>
        <end position="1272"/>
    </location>
</feature>
<dbReference type="GO" id="GO:0032040">
    <property type="term" value="C:small-subunit processome"/>
    <property type="evidence" value="ECO:0007669"/>
    <property type="project" value="TreeGrafter"/>
</dbReference>
<feature type="compositionally biased region" description="Acidic residues" evidence="5">
    <location>
        <begin position="1547"/>
        <end position="1573"/>
    </location>
</feature>
<comment type="caution">
    <text evidence="7">The sequence shown here is derived from an EMBL/GenBank/DDBJ whole genome shotgun (WGS) entry which is preliminary data.</text>
</comment>
<comment type="subcellular location">
    <subcellularLocation>
        <location evidence="1">Nucleus</location>
        <location evidence="1">Nucleolus</location>
    </subcellularLocation>
</comment>
<feature type="domain" description="S1 motif" evidence="6">
    <location>
        <begin position="428"/>
        <end position="499"/>
    </location>
</feature>
<name>A0AAV5RPK3_STABA</name>
<reference evidence="7 8" key="1">
    <citation type="journal article" date="2023" name="Elife">
        <title>Identification of key yeast species and microbe-microbe interactions impacting larval growth of Drosophila in the wild.</title>
        <authorList>
            <person name="Mure A."/>
            <person name="Sugiura Y."/>
            <person name="Maeda R."/>
            <person name="Honda K."/>
            <person name="Sakurai N."/>
            <person name="Takahashi Y."/>
            <person name="Watada M."/>
            <person name="Katoh T."/>
            <person name="Gotoh A."/>
            <person name="Gotoh Y."/>
            <person name="Taniguchi I."/>
            <person name="Nakamura K."/>
            <person name="Hayashi T."/>
            <person name="Katayama T."/>
            <person name="Uemura T."/>
            <person name="Hattori Y."/>
        </authorList>
    </citation>
    <scope>NUCLEOTIDE SEQUENCE [LARGE SCALE GENOMIC DNA]</scope>
    <source>
        <strain evidence="7 8">SB-73</strain>
    </source>
</reference>
<evidence type="ECO:0000256" key="5">
    <source>
        <dbReference type="SAM" id="MobiDB-lite"/>
    </source>
</evidence>
<feature type="domain" description="S1 motif" evidence="6">
    <location>
        <begin position="1065"/>
        <end position="1133"/>
    </location>
</feature>
<feature type="region of interest" description="Disordered" evidence="5">
    <location>
        <begin position="1534"/>
        <end position="1573"/>
    </location>
</feature>
<evidence type="ECO:0000259" key="6">
    <source>
        <dbReference type="PROSITE" id="PS50126"/>
    </source>
</evidence>
<evidence type="ECO:0000256" key="3">
    <source>
        <dbReference type="ARBA" id="ARBA00022737"/>
    </source>
</evidence>